<dbReference type="Pfam" id="PF00561">
    <property type="entry name" value="Abhydrolase_1"/>
    <property type="match status" value="1"/>
</dbReference>
<feature type="domain" description="AB hydrolase-1" evidence="1">
    <location>
        <begin position="9"/>
        <end position="128"/>
    </location>
</feature>
<evidence type="ECO:0000259" key="2">
    <source>
        <dbReference type="Pfam" id="PF00931"/>
    </source>
</evidence>
<proteinExistence type="predicted"/>
<dbReference type="InterPro" id="IPR002182">
    <property type="entry name" value="NB-ARC"/>
</dbReference>
<dbReference type="PANTHER" id="PTHR47691">
    <property type="entry name" value="REGULATOR-RELATED"/>
    <property type="match status" value="1"/>
</dbReference>
<dbReference type="Gene3D" id="3.40.50.300">
    <property type="entry name" value="P-loop containing nucleotide triphosphate hydrolases"/>
    <property type="match status" value="1"/>
</dbReference>
<reference evidence="3 4" key="1">
    <citation type="submission" date="2019-07" db="EMBL/GenBank/DDBJ databases">
        <title>Genomic Encyclopedia of Type Strains, Phase IV (KMG-IV): sequencing the most valuable type-strain genomes for metagenomic binning, comparative biology and taxonomic classification.</title>
        <authorList>
            <person name="Goeker M."/>
        </authorList>
    </citation>
    <scope>NUCLEOTIDE SEQUENCE [LARGE SCALE GENOMIC DNA]</scope>
    <source>
        <strain evidence="3 4">DSM 44831</strain>
    </source>
</reference>
<dbReference type="Proteomes" id="UP000798951">
    <property type="component" value="Unassembled WGS sequence"/>
</dbReference>
<name>A0ABQ6YMK4_9NOCA</name>
<keyword evidence="3" id="KW-0378">Hydrolase</keyword>
<dbReference type="Gene3D" id="1.25.40.10">
    <property type="entry name" value="Tetratricopeptide repeat domain"/>
    <property type="match status" value="1"/>
</dbReference>
<gene>
    <name evidence="3" type="ORF">FNL39_104442</name>
</gene>
<dbReference type="GO" id="GO:0016787">
    <property type="term" value="F:hydrolase activity"/>
    <property type="evidence" value="ECO:0007669"/>
    <property type="project" value="UniProtKB-KW"/>
</dbReference>
<dbReference type="Pfam" id="PF00931">
    <property type="entry name" value="NB-ARC"/>
    <property type="match status" value="1"/>
</dbReference>
<dbReference type="SMART" id="SM00028">
    <property type="entry name" value="TPR"/>
    <property type="match status" value="4"/>
</dbReference>
<dbReference type="Gene3D" id="3.40.50.1820">
    <property type="entry name" value="alpha/beta hydrolase"/>
    <property type="match status" value="1"/>
</dbReference>
<dbReference type="InterPro" id="IPR000073">
    <property type="entry name" value="AB_hydrolase_1"/>
</dbReference>
<dbReference type="InterPro" id="IPR029058">
    <property type="entry name" value="AB_hydrolase_fold"/>
</dbReference>
<dbReference type="PANTHER" id="PTHR47691:SF3">
    <property type="entry name" value="HTH-TYPE TRANSCRIPTIONAL REGULATOR RV0890C-RELATED"/>
    <property type="match status" value="1"/>
</dbReference>
<dbReference type="InterPro" id="IPR011990">
    <property type="entry name" value="TPR-like_helical_dom_sf"/>
</dbReference>
<evidence type="ECO:0000259" key="1">
    <source>
        <dbReference type="Pfam" id="PF00561"/>
    </source>
</evidence>
<feature type="domain" description="NB-ARC" evidence="2">
    <location>
        <begin position="286"/>
        <end position="413"/>
    </location>
</feature>
<sequence>MRPPRENVALILIHGFVSSSATWNSLSEKIAADPVLSVGFDIIPMDYDSPKIRLNPLRAIPDYNVIADSLMTLIEVEAAGYESVVIVSHSQGGLIVQRYLSRMSNAGRAHELDRIKSIVMLACPNSGSEIALVLRKMARFWRNPQERQLRPLDEAVSDAQRTVLEHIIYARSVTAQSCPIPIHLYAGTSDNVVVPASARGPFPAVKALPGDHFSILKESRTFSTLRHHLLEIADSASVRGVKGDVDIDVRKVEVEAQRTDRTGLLHNLSTRSVEFFDRIDELQRTIDGLLSPNKLVCISGMGGMGKTALANVAAWRMIERESDGVPFNSIVWCNRPQTIPVVALVDVIAEVSGHEYLRSLRPEVMGERIVDYLNATPTLVVLDDFDHLQMKSLHSMIDRIDARKSKFLVTSRHRLDGDSWSVELGGLDEDGSAALLFDEVRRRGLVSLDGADPQADHHVIECLAATGGWPLAIKLAIGQARLSAEGLPSVVHRLHNAAMGEEFAEILDMAWASLGEMGLHARDIVLAMALHPGAVSRVAIRRIVDVDSESFALLASKITQTSLVEIIVSNHNRDGRLRLHSLTRAHVLRKLDGMPGKRASLEARIIDYYLGYADHNADVYLDAERVLRLDEERENILYFARVAAEHALDSGEPKKHERVISFSKSMTSYLWGRGYWHERIELCNLALESADAIGSFNDSAEQYALIGRVHTWRGDFTEAHAALRSVEEHMRRGDSDNTRERMFERLKGQLACRENDHVAARTLFRRVLGSAPATADDDGRAATLVELGCCEMHLGNNASAVELLSEALELDNLLDAPEGAAISLCYLASALLAEGDERAAEKKFREALVLATRVQRLSTVARCQLGLATIADNAGDFTASARHASSAREAFAKLGMATMVRAAQALTDRAAEFLIDGEVS</sequence>
<dbReference type="InterPro" id="IPR019734">
    <property type="entry name" value="TPR_rpt"/>
</dbReference>
<dbReference type="PRINTS" id="PR00364">
    <property type="entry name" value="DISEASERSIST"/>
</dbReference>
<dbReference type="SUPFAM" id="SSF53474">
    <property type="entry name" value="alpha/beta-Hydrolases"/>
    <property type="match status" value="1"/>
</dbReference>
<evidence type="ECO:0000313" key="3">
    <source>
        <dbReference type="EMBL" id="KAF0847020.1"/>
    </source>
</evidence>
<dbReference type="SUPFAM" id="SSF48452">
    <property type="entry name" value="TPR-like"/>
    <property type="match status" value="1"/>
</dbReference>
<dbReference type="InterPro" id="IPR027417">
    <property type="entry name" value="P-loop_NTPase"/>
</dbReference>
<evidence type="ECO:0000313" key="4">
    <source>
        <dbReference type="Proteomes" id="UP000798951"/>
    </source>
</evidence>
<comment type="caution">
    <text evidence="3">The sequence shown here is derived from an EMBL/GenBank/DDBJ whole genome shotgun (WGS) entry which is preliminary data.</text>
</comment>
<protein>
    <submittedName>
        <fullName evidence="3">Alpha/beta hydrolase family protein</fullName>
    </submittedName>
</protein>
<keyword evidence="4" id="KW-1185">Reference proteome</keyword>
<accession>A0ABQ6YMK4</accession>
<organism evidence="3 4">
    <name type="scientific">Nocardia caishijiensis</name>
    <dbReference type="NCBI Taxonomy" id="184756"/>
    <lineage>
        <taxon>Bacteria</taxon>
        <taxon>Bacillati</taxon>
        <taxon>Actinomycetota</taxon>
        <taxon>Actinomycetes</taxon>
        <taxon>Mycobacteriales</taxon>
        <taxon>Nocardiaceae</taxon>
        <taxon>Nocardia</taxon>
    </lineage>
</organism>
<dbReference type="SUPFAM" id="SSF52540">
    <property type="entry name" value="P-loop containing nucleoside triphosphate hydrolases"/>
    <property type="match status" value="1"/>
</dbReference>
<dbReference type="EMBL" id="VMSD01000004">
    <property type="protein sequence ID" value="KAF0847020.1"/>
    <property type="molecule type" value="Genomic_DNA"/>
</dbReference>